<dbReference type="AlphaFoldDB" id="A0A915KVN7"/>
<organism evidence="1 2">
    <name type="scientific">Romanomermis culicivorax</name>
    <name type="common">Nematode worm</name>
    <dbReference type="NCBI Taxonomy" id="13658"/>
    <lineage>
        <taxon>Eukaryota</taxon>
        <taxon>Metazoa</taxon>
        <taxon>Ecdysozoa</taxon>
        <taxon>Nematoda</taxon>
        <taxon>Enoplea</taxon>
        <taxon>Dorylaimia</taxon>
        <taxon>Mermithida</taxon>
        <taxon>Mermithoidea</taxon>
        <taxon>Mermithidae</taxon>
        <taxon>Romanomermis</taxon>
    </lineage>
</organism>
<evidence type="ECO:0000313" key="1">
    <source>
        <dbReference type="Proteomes" id="UP000887565"/>
    </source>
</evidence>
<accession>A0A915KVN7</accession>
<evidence type="ECO:0000313" key="2">
    <source>
        <dbReference type="WBParaSite" id="nRc.2.0.1.t42212-RA"/>
    </source>
</evidence>
<name>A0A915KVN7_ROMCU</name>
<reference evidence="2" key="1">
    <citation type="submission" date="2022-11" db="UniProtKB">
        <authorList>
            <consortium name="WormBaseParasite"/>
        </authorList>
    </citation>
    <scope>IDENTIFICATION</scope>
</reference>
<proteinExistence type="predicted"/>
<dbReference type="WBParaSite" id="nRc.2.0.1.t42212-RA">
    <property type="protein sequence ID" value="nRc.2.0.1.t42212-RA"/>
    <property type="gene ID" value="nRc.2.0.1.g42212"/>
</dbReference>
<keyword evidence="1" id="KW-1185">Reference proteome</keyword>
<dbReference type="Proteomes" id="UP000887565">
    <property type="component" value="Unplaced"/>
</dbReference>
<sequence length="76" mass="8654">MPNIHQSSRVKNKANIFGASHQGTFVCKKYGHDLLSRCLYRTGFIGKHVFDLKIYEKCNITDIVVGARLVFIINLD</sequence>
<protein>
    <submittedName>
        <fullName evidence="2">Uncharacterized protein</fullName>
    </submittedName>
</protein>